<keyword evidence="1" id="KW-0812">Transmembrane</keyword>
<dbReference type="EMBL" id="JARVCO010000006">
    <property type="protein sequence ID" value="MDZ8117872.1"/>
    <property type="molecule type" value="Genomic_DNA"/>
</dbReference>
<keyword evidence="1" id="KW-1133">Transmembrane helix</keyword>
<gene>
    <name evidence="2" type="ORF">P9H32_04470</name>
</gene>
<comment type="caution">
    <text evidence="2">The sequence shown here is derived from an EMBL/GenBank/DDBJ whole genome shotgun (WGS) entry which is preliminary data.</text>
</comment>
<evidence type="ECO:0000256" key="1">
    <source>
        <dbReference type="SAM" id="Phobius"/>
    </source>
</evidence>
<proteinExistence type="predicted"/>
<protein>
    <recommendedName>
        <fullName evidence="4">Prepilin-type N-terminal cleavage/methylation domain-containing protein</fullName>
    </recommendedName>
</protein>
<accession>A0ABU5MUR6</accession>
<name>A0ABU5MUR6_9BACT</name>
<keyword evidence="1" id="KW-0472">Membrane</keyword>
<dbReference type="Proteomes" id="UP001290861">
    <property type="component" value="Unassembled WGS sequence"/>
</dbReference>
<organism evidence="2 3">
    <name type="scientific">Pontiella agarivorans</name>
    <dbReference type="NCBI Taxonomy" id="3038953"/>
    <lineage>
        <taxon>Bacteria</taxon>
        <taxon>Pseudomonadati</taxon>
        <taxon>Kiritimatiellota</taxon>
        <taxon>Kiritimatiellia</taxon>
        <taxon>Kiritimatiellales</taxon>
        <taxon>Pontiellaceae</taxon>
        <taxon>Pontiella</taxon>
    </lineage>
</organism>
<dbReference type="RefSeq" id="WP_322607674.1">
    <property type="nucleotide sequence ID" value="NZ_JARVCO010000006.1"/>
</dbReference>
<keyword evidence="3" id="KW-1185">Reference proteome</keyword>
<evidence type="ECO:0008006" key="4">
    <source>
        <dbReference type="Google" id="ProtNLM"/>
    </source>
</evidence>
<sequence length="150" mass="16804">MKKSGFTLMEILLALLVISIGVVSIIGLLVSTLDTNHRTRDDLNTVSFSDLVLNHLHAKNWKALNALPGSFSLLDYDGTAVDIETGRIARFTSFAEGRDGNAAERFTVTYKLDLAQDRNSITAELQVWPGYTAEGNPRIFQTRIYNWRKE</sequence>
<feature type="transmembrane region" description="Helical" evidence="1">
    <location>
        <begin position="12"/>
        <end position="33"/>
    </location>
</feature>
<evidence type="ECO:0000313" key="3">
    <source>
        <dbReference type="Proteomes" id="UP001290861"/>
    </source>
</evidence>
<evidence type="ECO:0000313" key="2">
    <source>
        <dbReference type="EMBL" id="MDZ8117872.1"/>
    </source>
</evidence>
<reference evidence="2 3" key="1">
    <citation type="journal article" date="2024" name="Appl. Environ. Microbiol.">
        <title>Pontiella agarivorans sp. nov., a novel marine anaerobic bacterium capable of degrading macroalgal polysaccharides and fixing nitrogen.</title>
        <authorList>
            <person name="Liu N."/>
            <person name="Kivenson V."/>
            <person name="Peng X."/>
            <person name="Cui Z."/>
            <person name="Lankiewicz T.S."/>
            <person name="Gosselin K.M."/>
            <person name="English C.J."/>
            <person name="Blair E.M."/>
            <person name="O'Malley M.A."/>
            <person name="Valentine D.L."/>
        </authorList>
    </citation>
    <scope>NUCLEOTIDE SEQUENCE [LARGE SCALE GENOMIC DNA]</scope>
    <source>
        <strain evidence="2 3">NLcol2</strain>
    </source>
</reference>